<dbReference type="EMBL" id="BGZK01000792">
    <property type="protein sequence ID" value="GBP60635.1"/>
    <property type="molecule type" value="Genomic_DNA"/>
</dbReference>
<comment type="caution">
    <text evidence="1">The sequence shown here is derived from an EMBL/GenBank/DDBJ whole genome shotgun (WGS) entry which is preliminary data.</text>
</comment>
<proteinExistence type="predicted"/>
<accession>A0A4C1XEL7</accession>
<dbReference type="Proteomes" id="UP000299102">
    <property type="component" value="Unassembled WGS sequence"/>
</dbReference>
<protein>
    <submittedName>
        <fullName evidence="1">Uncharacterized protein</fullName>
    </submittedName>
</protein>
<name>A0A4C1XEL7_EUMVA</name>
<organism evidence="1 2">
    <name type="scientific">Eumeta variegata</name>
    <name type="common">Bagworm moth</name>
    <name type="synonym">Eumeta japonica</name>
    <dbReference type="NCBI Taxonomy" id="151549"/>
    <lineage>
        <taxon>Eukaryota</taxon>
        <taxon>Metazoa</taxon>
        <taxon>Ecdysozoa</taxon>
        <taxon>Arthropoda</taxon>
        <taxon>Hexapoda</taxon>
        <taxon>Insecta</taxon>
        <taxon>Pterygota</taxon>
        <taxon>Neoptera</taxon>
        <taxon>Endopterygota</taxon>
        <taxon>Lepidoptera</taxon>
        <taxon>Glossata</taxon>
        <taxon>Ditrysia</taxon>
        <taxon>Tineoidea</taxon>
        <taxon>Psychidae</taxon>
        <taxon>Oiketicinae</taxon>
        <taxon>Eumeta</taxon>
    </lineage>
</organism>
<reference evidence="1 2" key="1">
    <citation type="journal article" date="2019" name="Commun. Biol.">
        <title>The bagworm genome reveals a unique fibroin gene that provides high tensile strength.</title>
        <authorList>
            <person name="Kono N."/>
            <person name="Nakamura H."/>
            <person name="Ohtoshi R."/>
            <person name="Tomita M."/>
            <person name="Numata K."/>
            <person name="Arakawa K."/>
        </authorList>
    </citation>
    <scope>NUCLEOTIDE SEQUENCE [LARGE SCALE GENOMIC DNA]</scope>
</reference>
<evidence type="ECO:0000313" key="2">
    <source>
        <dbReference type="Proteomes" id="UP000299102"/>
    </source>
</evidence>
<sequence>MLKICIHRDSPSGVPERDGDVFRRASASGMFFAARPSVRTRRQVGLPRLRRDIRRCDRRTAAAAAPLCLTTRSPRPNCEMDTRTGCER</sequence>
<evidence type="ECO:0000313" key="1">
    <source>
        <dbReference type="EMBL" id="GBP60635.1"/>
    </source>
</evidence>
<dbReference type="AlphaFoldDB" id="A0A4C1XEL7"/>
<keyword evidence="2" id="KW-1185">Reference proteome</keyword>
<gene>
    <name evidence="1" type="ORF">EVAR_88361_1</name>
</gene>